<feature type="compositionally biased region" description="Gly residues" evidence="1">
    <location>
        <begin position="308"/>
        <end position="317"/>
    </location>
</feature>
<sequence length="317" mass="34663">MDLDEVADELYGLRPEDFTAARNDRAQQARSEGQRELAGQIRGLRRPTLAAWASNLLVRERQEEVAPLLRLGEELRGAHRNLDGEELRTLSHQQHQLVAALSRQAAQLASGAGQPLGPQAQQEVAQTLQAVMSDPDAAREWAAGRLAKPLSVPAGFDAAAREAAGAQARGGGAGARGKKPAPARTARRADGAGREKEARTDERTRAAGERARREAREAADRAEELRRKAESAAEDAGAARAAREASEENLGRLRDELRQAELEHSRCRKSEREADRTARETRRRAEEAEKRARQRAEAVASARERRSGGNGRGGRRR</sequence>
<dbReference type="Proteomes" id="UP001595997">
    <property type="component" value="Unassembled WGS sequence"/>
</dbReference>
<feature type="region of interest" description="Disordered" evidence="1">
    <location>
        <begin position="17"/>
        <end position="39"/>
    </location>
</feature>
<feature type="compositionally biased region" description="Basic and acidic residues" evidence="1">
    <location>
        <begin position="187"/>
        <end position="231"/>
    </location>
</feature>
<evidence type="ECO:0000256" key="1">
    <source>
        <dbReference type="SAM" id="MobiDB-lite"/>
    </source>
</evidence>
<proteinExistence type="predicted"/>
<feature type="region of interest" description="Disordered" evidence="1">
    <location>
        <begin position="160"/>
        <end position="317"/>
    </location>
</feature>
<evidence type="ECO:0000313" key="2">
    <source>
        <dbReference type="EMBL" id="MFC4496771.1"/>
    </source>
</evidence>
<dbReference type="RefSeq" id="WP_386451111.1">
    <property type="nucleotide sequence ID" value="NZ_JBHSFH010000013.1"/>
</dbReference>
<protein>
    <submittedName>
        <fullName evidence="2">Uncharacterized protein</fullName>
    </submittedName>
</protein>
<dbReference type="EMBL" id="JBHSFH010000013">
    <property type="protein sequence ID" value="MFC4496771.1"/>
    <property type="molecule type" value="Genomic_DNA"/>
</dbReference>
<accession>A0ABV9ACV5</accession>
<reference evidence="3" key="1">
    <citation type="journal article" date="2019" name="Int. J. Syst. Evol. Microbiol.">
        <title>The Global Catalogue of Microorganisms (GCM) 10K type strain sequencing project: providing services to taxonomists for standard genome sequencing and annotation.</title>
        <authorList>
            <consortium name="The Broad Institute Genomics Platform"/>
            <consortium name="The Broad Institute Genome Sequencing Center for Infectious Disease"/>
            <person name="Wu L."/>
            <person name="Ma J."/>
        </authorList>
    </citation>
    <scope>NUCLEOTIDE SEQUENCE [LARGE SCALE GENOMIC DNA]</scope>
    <source>
        <strain evidence="3">CGMCC 4.7357</strain>
    </source>
</reference>
<comment type="caution">
    <text evidence="2">The sequence shown here is derived from an EMBL/GenBank/DDBJ whole genome shotgun (WGS) entry which is preliminary data.</text>
</comment>
<gene>
    <name evidence="2" type="ORF">ACFPA8_21805</name>
</gene>
<feature type="compositionally biased region" description="Basic and acidic residues" evidence="1">
    <location>
        <begin position="241"/>
        <end position="307"/>
    </location>
</feature>
<evidence type="ECO:0000313" key="3">
    <source>
        <dbReference type="Proteomes" id="UP001595997"/>
    </source>
</evidence>
<keyword evidence="3" id="KW-1185">Reference proteome</keyword>
<organism evidence="2 3">
    <name type="scientific">Streptomyces ovatisporus</name>
    <dbReference type="NCBI Taxonomy" id="1128682"/>
    <lineage>
        <taxon>Bacteria</taxon>
        <taxon>Bacillati</taxon>
        <taxon>Actinomycetota</taxon>
        <taxon>Actinomycetes</taxon>
        <taxon>Kitasatosporales</taxon>
        <taxon>Streptomycetaceae</taxon>
        <taxon>Streptomyces</taxon>
    </lineage>
</organism>
<feature type="compositionally biased region" description="Basic and acidic residues" evidence="1">
    <location>
        <begin position="17"/>
        <end position="35"/>
    </location>
</feature>
<name>A0ABV9ACV5_9ACTN</name>